<dbReference type="NCBIfam" id="TIGR02193">
    <property type="entry name" value="heptsyl_trn_I"/>
    <property type="match status" value="1"/>
</dbReference>
<evidence type="ECO:0000256" key="5">
    <source>
        <dbReference type="ARBA" id="ARBA00022676"/>
    </source>
</evidence>
<comment type="pathway">
    <text evidence="2">Bacterial outer membrane biogenesis; LPS core biosynthesis.</text>
</comment>
<name>A0A2A5CI48_9GAMM</name>
<dbReference type="PANTHER" id="PTHR30160:SF19">
    <property type="entry name" value="LIPOPOLYSACCHARIDE HEPTOSYLTRANSFERASE 1"/>
    <property type="match status" value="1"/>
</dbReference>
<evidence type="ECO:0000256" key="12">
    <source>
        <dbReference type="ARBA" id="ARBA00044330"/>
    </source>
</evidence>
<keyword evidence="7" id="KW-0448">Lipopolysaccharide biosynthesis</keyword>
<evidence type="ECO:0000256" key="9">
    <source>
        <dbReference type="ARBA" id="ARBA00043995"/>
    </source>
</evidence>
<comment type="caution">
    <text evidence="14">The sequence shown here is derived from an EMBL/GenBank/DDBJ whole genome shotgun (WGS) entry which is preliminary data.</text>
</comment>
<sequence length="351" mass="39587">MHVLIVKVSSLGDVIHTLPALTDARRAIPDIKFDWVTEEAFTEIPAWHATVNKVIPVAFRRWKKNILKMFFSREYKHFKKQLNHTKYDLIIDAQGLFKSGFICSLAKGKVVGLDKNSAREKISTWFYDECYAVSKQQHAVERTRELFAQALGYSVDKQAVDYGLPLSQFDAHTDGSSKSLYFLHGTTWETKLWPEQYWIELGEIAVNKGYRIKLLWGSKEEQQRAERIAKAIPNATVMSQLTLTEIAGQLLQTDIVIAVDTGLAHLAAALNRPTIALYGASDADKTGTYGKNQVHLSASLACSPCLQKKCNYQGDDLSESEKQQIFAVNPPCFSTVTPDRVWQNIVEFKPT</sequence>
<accession>A0A2A5CI48</accession>
<dbReference type="InterPro" id="IPR051199">
    <property type="entry name" value="LPS_LOS_Heptosyltrfase"/>
</dbReference>
<protein>
    <recommendedName>
        <fullName evidence="11">Lipopolysaccharide heptosyltransferase 1</fullName>
        <ecNumber evidence="10">2.4.99.23</ecNumber>
    </recommendedName>
    <alternativeName>
        <fullName evidence="12">ADP-heptose:lipopolysaccharide heptosyltransferase I</fullName>
    </alternativeName>
</protein>
<evidence type="ECO:0000313" key="15">
    <source>
        <dbReference type="Proteomes" id="UP000228987"/>
    </source>
</evidence>
<evidence type="ECO:0000256" key="3">
    <source>
        <dbReference type="ARBA" id="ARBA00022475"/>
    </source>
</evidence>
<keyword evidence="6 14" id="KW-0808">Transferase</keyword>
<evidence type="ECO:0000256" key="8">
    <source>
        <dbReference type="ARBA" id="ARBA00023136"/>
    </source>
</evidence>
<keyword evidence="8" id="KW-0472">Membrane</keyword>
<dbReference type="AlphaFoldDB" id="A0A2A5CI48"/>
<dbReference type="GO" id="GO:0005886">
    <property type="term" value="C:plasma membrane"/>
    <property type="evidence" value="ECO:0007669"/>
    <property type="project" value="UniProtKB-SubCell"/>
</dbReference>
<evidence type="ECO:0000256" key="10">
    <source>
        <dbReference type="ARBA" id="ARBA00044041"/>
    </source>
</evidence>
<dbReference type="GO" id="GO:0005829">
    <property type="term" value="C:cytosol"/>
    <property type="evidence" value="ECO:0007669"/>
    <property type="project" value="TreeGrafter"/>
</dbReference>
<proteinExistence type="inferred from homology"/>
<reference evidence="15" key="1">
    <citation type="submission" date="2017-08" db="EMBL/GenBank/DDBJ databases">
        <title>A dynamic microbial community with high functional redundancy inhabits the cold, oxic subseafloor aquifer.</title>
        <authorList>
            <person name="Tully B.J."/>
            <person name="Wheat C.G."/>
            <person name="Glazer B.T."/>
            <person name="Huber J.A."/>
        </authorList>
    </citation>
    <scope>NUCLEOTIDE SEQUENCE [LARGE SCALE GENOMIC DNA]</scope>
</reference>
<evidence type="ECO:0000256" key="13">
    <source>
        <dbReference type="ARBA" id="ARBA00049201"/>
    </source>
</evidence>
<dbReference type="GO" id="GO:0008713">
    <property type="term" value="F:ADP-heptose-lipopolysaccharide heptosyltransferase activity"/>
    <property type="evidence" value="ECO:0007669"/>
    <property type="project" value="TreeGrafter"/>
</dbReference>
<dbReference type="Gene3D" id="3.40.50.2000">
    <property type="entry name" value="Glycogen Phosphorylase B"/>
    <property type="match status" value="2"/>
</dbReference>
<dbReference type="Pfam" id="PF01075">
    <property type="entry name" value="Glyco_transf_9"/>
    <property type="match status" value="1"/>
</dbReference>
<dbReference type="InterPro" id="IPR011908">
    <property type="entry name" value="LipoPS_heptosylTferase-I"/>
</dbReference>
<keyword evidence="3" id="KW-1003">Cell membrane</keyword>
<comment type="subcellular location">
    <subcellularLocation>
        <location evidence="1">Cell inner membrane</location>
        <topology evidence="1">Peripheral membrane protein</topology>
        <orientation evidence="1">Cytoplasmic side</orientation>
    </subcellularLocation>
</comment>
<evidence type="ECO:0000313" key="14">
    <source>
        <dbReference type="EMBL" id="PCJ43433.1"/>
    </source>
</evidence>
<comment type="catalytic activity">
    <reaction evidence="13">
        <text>an alpha-Kdo-(2-&gt;4)-alpha-Kdo-(2-&gt;6)-lipid A + ADP-L-glycero-beta-D-manno-heptose = an L-alpha-D-Hep-(1-&gt;5)-[alpha-Kdo-(2-&gt;4)]-alpha-Kdo-(2-&gt;6)-lipid A + ADP + H(+)</text>
        <dbReference type="Rhea" id="RHEA:74067"/>
        <dbReference type="ChEBI" id="CHEBI:15378"/>
        <dbReference type="ChEBI" id="CHEBI:61506"/>
        <dbReference type="ChEBI" id="CHEBI:176431"/>
        <dbReference type="ChEBI" id="CHEBI:193068"/>
        <dbReference type="ChEBI" id="CHEBI:456216"/>
        <dbReference type="EC" id="2.4.99.23"/>
    </reaction>
</comment>
<dbReference type="EMBL" id="NVWI01000001">
    <property type="protein sequence ID" value="PCJ43433.1"/>
    <property type="molecule type" value="Genomic_DNA"/>
</dbReference>
<dbReference type="GO" id="GO:0009244">
    <property type="term" value="P:lipopolysaccharide core region biosynthetic process"/>
    <property type="evidence" value="ECO:0007669"/>
    <property type="project" value="InterPro"/>
</dbReference>
<evidence type="ECO:0000256" key="6">
    <source>
        <dbReference type="ARBA" id="ARBA00022679"/>
    </source>
</evidence>
<gene>
    <name evidence="14" type="primary">waaC</name>
    <name evidence="14" type="ORF">COA71_00740</name>
</gene>
<evidence type="ECO:0000256" key="2">
    <source>
        <dbReference type="ARBA" id="ARBA00004713"/>
    </source>
</evidence>
<keyword evidence="4" id="KW-0997">Cell inner membrane</keyword>
<comment type="similarity">
    <text evidence="9">Belongs to the glycosyltransferase 9 family.</text>
</comment>
<dbReference type="EC" id="2.4.99.23" evidence="10"/>
<evidence type="ECO:0000256" key="4">
    <source>
        <dbReference type="ARBA" id="ARBA00022519"/>
    </source>
</evidence>
<evidence type="ECO:0000256" key="1">
    <source>
        <dbReference type="ARBA" id="ARBA00004515"/>
    </source>
</evidence>
<dbReference type="CDD" id="cd03789">
    <property type="entry name" value="GT9_LPS_heptosyltransferase"/>
    <property type="match status" value="1"/>
</dbReference>
<dbReference type="InterPro" id="IPR002201">
    <property type="entry name" value="Glyco_trans_9"/>
</dbReference>
<evidence type="ECO:0000256" key="7">
    <source>
        <dbReference type="ARBA" id="ARBA00022985"/>
    </source>
</evidence>
<dbReference type="SUPFAM" id="SSF53756">
    <property type="entry name" value="UDP-Glycosyltransferase/glycogen phosphorylase"/>
    <property type="match status" value="1"/>
</dbReference>
<evidence type="ECO:0000256" key="11">
    <source>
        <dbReference type="ARBA" id="ARBA00044190"/>
    </source>
</evidence>
<dbReference type="Proteomes" id="UP000228987">
    <property type="component" value="Unassembled WGS sequence"/>
</dbReference>
<keyword evidence="5" id="KW-0328">Glycosyltransferase</keyword>
<organism evidence="14 15">
    <name type="scientific">SAR86 cluster bacterium</name>
    <dbReference type="NCBI Taxonomy" id="2030880"/>
    <lineage>
        <taxon>Bacteria</taxon>
        <taxon>Pseudomonadati</taxon>
        <taxon>Pseudomonadota</taxon>
        <taxon>Gammaproteobacteria</taxon>
        <taxon>SAR86 cluster</taxon>
    </lineage>
</organism>
<dbReference type="PANTHER" id="PTHR30160">
    <property type="entry name" value="TETRAACYLDISACCHARIDE 4'-KINASE-RELATED"/>
    <property type="match status" value="1"/>
</dbReference>